<accession>A0A559K7B9</accession>
<dbReference type="GO" id="GO:0042597">
    <property type="term" value="C:periplasmic space"/>
    <property type="evidence" value="ECO:0007669"/>
    <property type="project" value="UniProtKB-ARBA"/>
</dbReference>
<sequence length="577" mass="65365">MIREQAIKIRGLAMKRVWIALLSVMMFAGFLVACTSTSTNTPAPGSAKKETPGATPADSAPKNSTQPMPEATGEKLLLTNWGPDDKFGASWADYGGFMKTNLFRRLLMLNEKGEPVEKDLAKDYTVSPDALTYTFTLRDDVKWHDGVSFTAEDVRWSLATAIKSTSINAIFSGAFSKIVGADDWKTGKANNLSGVTVDGNKVTIKLTEPVGVFLLTMAQWPPYPKHLLEKEDPAKIHLSSFWEKPIGNGPYRLTEVVPNNYAIMEIFKDFYGSKPKIEKIKLQTMTEDKIVTKTQANQLDYISVMSLDQVNEALKNPAYKAYPVDIFFDRYLQANMMGADGKPNKKIADLRIRQALLYAIDRKALATKLFKGQAELLETKIPTKLPEYNKNAVTYPYDLEKAKKLLKDAGFDFNQPVKLQYYYTDQQTVDLIDTIKYYWEQAGVKVETSLMKGNLLELIYTKRDYDFLYAGLSAMALEEAYGLFHTDSPLGMQVFGGAKDKWDPLIDDLRRATDPQKRKEAVGKLQDMESQFLWHMPLFSLKQYVLVNESRLKTAGIFGNEWTNYDRQQQNWELKVK</sequence>
<reference evidence="8 9" key="1">
    <citation type="submission" date="2019-07" db="EMBL/GenBank/DDBJ databases">
        <authorList>
            <person name="Kim J."/>
        </authorList>
    </citation>
    <scope>NUCLEOTIDE SEQUENCE [LARGE SCALE GENOMIC DNA]</scope>
    <source>
        <strain evidence="8 9">JC52</strain>
    </source>
</reference>
<dbReference type="PIRSF" id="PIRSF002741">
    <property type="entry name" value="MppA"/>
    <property type="match status" value="1"/>
</dbReference>
<feature type="transmembrane region" description="Helical" evidence="6">
    <location>
        <begin position="12"/>
        <end position="33"/>
    </location>
</feature>
<dbReference type="SUPFAM" id="SSF53850">
    <property type="entry name" value="Periplasmic binding protein-like II"/>
    <property type="match status" value="1"/>
</dbReference>
<evidence type="ECO:0000256" key="3">
    <source>
        <dbReference type="ARBA" id="ARBA00022448"/>
    </source>
</evidence>
<dbReference type="InterPro" id="IPR000914">
    <property type="entry name" value="SBP_5_dom"/>
</dbReference>
<evidence type="ECO:0000256" key="2">
    <source>
        <dbReference type="ARBA" id="ARBA00005695"/>
    </source>
</evidence>
<dbReference type="OrthoDB" id="9796817at2"/>
<dbReference type="GO" id="GO:0043190">
    <property type="term" value="C:ATP-binding cassette (ABC) transporter complex"/>
    <property type="evidence" value="ECO:0007669"/>
    <property type="project" value="InterPro"/>
</dbReference>
<dbReference type="GO" id="GO:0015833">
    <property type="term" value="P:peptide transport"/>
    <property type="evidence" value="ECO:0007669"/>
    <property type="project" value="TreeGrafter"/>
</dbReference>
<keyword evidence="4" id="KW-0732">Signal</keyword>
<dbReference type="AlphaFoldDB" id="A0A559K7B9"/>
<keyword evidence="6" id="KW-1133">Transmembrane helix</keyword>
<keyword evidence="3" id="KW-0813">Transport</keyword>
<evidence type="ECO:0000256" key="6">
    <source>
        <dbReference type="SAM" id="Phobius"/>
    </source>
</evidence>
<feature type="domain" description="Solute-binding protein family 5" evidence="7">
    <location>
        <begin position="116"/>
        <end position="479"/>
    </location>
</feature>
<comment type="similarity">
    <text evidence="2">Belongs to the bacterial solute-binding protein 5 family.</text>
</comment>
<dbReference type="InterPro" id="IPR030678">
    <property type="entry name" value="Peptide/Ni-bd"/>
</dbReference>
<evidence type="ECO:0000256" key="5">
    <source>
        <dbReference type="SAM" id="MobiDB-lite"/>
    </source>
</evidence>
<dbReference type="CDD" id="cd00995">
    <property type="entry name" value="PBP2_NikA_DppA_OppA_like"/>
    <property type="match status" value="1"/>
</dbReference>
<dbReference type="InterPro" id="IPR023765">
    <property type="entry name" value="SBP_5_CS"/>
</dbReference>
<proteinExistence type="inferred from homology"/>
<evidence type="ECO:0000256" key="1">
    <source>
        <dbReference type="ARBA" id="ARBA00004193"/>
    </source>
</evidence>
<dbReference type="PANTHER" id="PTHR30290:SF9">
    <property type="entry name" value="OLIGOPEPTIDE-BINDING PROTEIN APPA"/>
    <property type="match status" value="1"/>
</dbReference>
<feature type="region of interest" description="Disordered" evidence="5">
    <location>
        <begin position="39"/>
        <end position="70"/>
    </location>
</feature>
<dbReference type="PROSITE" id="PS01040">
    <property type="entry name" value="SBP_BACTERIAL_5"/>
    <property type="match status" value="1"/>
</dbReference>
<keyword evidence="6" id="KW-0812">Transmembrane</keyword>
<organism evidence="8 9">
    <name type="scientific">Paenibacillus cremeus</name>
    <dbReference type="NCBI Taxonomy" id="2163881"/>
    <lineage>
        <taxon>Bacteria</taxon>
        <taxon>Bacillati</taxon>
        <taxon>Bacillota</taxon>
        <taxon>Bacilli</taxon>
        <taxon>Bacillales</taxon>
        <taxon>Paenibacillaceae</taxon>
        <taxon>Paenibacillus</taxon>
    </lineage>
</organism>
<evidence type="ECO:0000259" key="7">
    <source>
        <dbReference type="Pfam" id="PF00496"/>
    </source>
</evidence>
<comment type="subcellular location">
    <subcellularLocation>
        <location evidence="1">Cell membrane</location>
        <topology evidence="1">Lipid-anchor</topology>
    </subcellularLocation>
</comment>
<dbReference type="Pfam" id="PF00496">
    <property type="entry name" value="SBP_bac_5"/>
    <property type="match status" value="1"/>
</dbReference>
<dbReference type="InterPro" id="IPR039424">
    <property type="entry name" value="SBP_5"/>
</dbReference>
<keyword evidence="9" id="KW-1185">Reference proteome</keyword>
<dbReference type="Gene3D" id="3.10.105.10">
    <property type="entry name" value="Dipeptide-binding Protein, Domain 3"/>
    <property type="match status" value="1"/>
</dbReference>
<dbReference type="PANTHER" id="PTHR30290">
    <property type="entry name" value="PERIPLASMIC BINDING COMPONENT OF ABC TRANSPORTER"/>
    <property type="match status" value="1"/>
</dbReference>
<evidence type="ECO:0000313" key="8">
    <source>
        <dbReference type="EMBL" id="TVY08035.1"/>
    </source>
</evidence>
<dbReference type="PROSITE" id="PS51257">
    <property type="entry name" value="PROKAR_LIPOPROTEIN"/>
    <property type="match status" value="1"/>
</dbReference>
<keyword evidence="6" id="KW-0472">Membrane</keyword>
<gene>
    <name evidence="8" type="ORF">FPZ49_20760</name>
</gene>
<name>A0A559K7B9_9BACL</name>
<dbReference type="Gene3D" id="3.40.190.10">
    <property type="entry name" value="Periplasmic binding protein-like II"/>
    <property type="match status" value="1"/>
</dbReference>
<comment type="caution">
    <text evidence="8">The sequence shown here is derived from an EMBL/GenBank/DDBJ whole genome shotgun (WGS) entry which is preliminary data.</text>
</comment>
<dbReference type="GO" id="GO:1904680">
    <property type="term" value="F:peptide transmembrane transporter activity"/>
    <property type="evidence" value="ECO:0007669"/>
    <property type="project" value="TreeGrafter"/>
</dbReference>
<dbReference type="Proteomes" id="UP000317036">
    <property type="component" value="Unassembled WGS sequence"/>
</dbReference>
<evidence type="ECO:0000256" key="4">
    <source>
        <dbReference type="ARBA" id="ARBA00022729"/>
    </source>
</evidence>
<evidence type="ECO:0000313" key="9">
    <source>
        <dbReference type="Proteomes" id="UP000317036"/>
    </source>
</evidence>
<protein>
    <submittedName>
        <fullName evidence="8">ABC transporter substrate-binding protein</fullName>
    </submittedName>
</protein>
<dbReference type="EMBL" id="VNJI01000028">
    <property type="protein sequence ID" value="TVY08035.1"/>
    <property type="molecule type" value="Genomic_DNA"/>
</dbReference>